<dbReference type="EMBL" id="JBHSGU010000002">
    <property type="protein sequence ID" value="MFC4700474.1"/>
    <property type="molecule type" value="Genomic_DNA"/>
</dbReference>
<evidence type="ECO:0008006" key="3">
    <source>
        <dbReference type="Google" id="ProtNLM"/>
    </source>
</evidence>
<evidence type="ECO:0000313" key="2">
    <source>
        <dbReference type="Proteomes" id="UP001595897"/>
    </source>
</evidence>
<dbReference type="PROSITE" id="PS51257">
    <property type="entry name" value="PROKAR_LIPOPROTEIN"/>
    <property type="match status" value="1"/>
</dbReference>
<keyword evidence="2" id="KW-1185">Reference proteome</keyword>
<sequence length="168" mass="19279">MKLILSFFSLLGLSACNYVELTKFEHQNSQLFYESFDYDLPDITPFKFQGALFVSDVKAINNDEFAIWLGIYSPQKDKHVTIEKVILNVKGMKTEVNLDKEIFLFDKVAGTDLFKDSLRLLTIHKSHISSKIGVDEIDFTVYLKVNNATSSKHFILKKSSEKQQVFPT</sequence>
<evidence type="ECO:0000313" key="1">
    <source>
        <dbReference type="EMBL" id="MFC4700474.1"/>
    </source>
</evidence>
<dbReference type="RefSeq" id="WP_382407912.1">
    <property type="nucleotide sequence ID" value="NZ_JBHSGU010000002.1"/>
</dbReference>
<accession>A0ABV9LWF1</accession>
<name>A0ABV9LWF1_9ALTE</name>
<proteinExistence type="predicted"/>
<organism evidence="1 2">
    <name type="scientific">Glaciecola siphonariae</name>
    <dbReference type="NCBI Taxonomy" id="521012"/>
    <lineage>
        <taxon>Bacteria</taxon>
        <taxon>Pseudomonadati</taxon>
        <taxon>Pseudomonadota</taxon>
        <taxon>Gammaproteobacteria</taxon>
        <taxon>Alteromonadales</taxon>
        <taxon>Alteromonadaceae</taxon>
        <taxon>Glaciecola</taxon>
    </lineage>
</organism>
<protein>
    <recommendedName>
        <fullName evidence="3">Lipoprotein</fullName>
    </recommendedName>
</protein>
<reference evidence="2" key="1">
    <citation type="journal article" date="2019" name="Int. J. Syst. Evol. Microbiol.">
        <title>The Global Catalogue of Microorganisms (GCM) 10K type strain sequencing project: providing services to taxonomists for standard genome sequencing and annotation.</title>
        <authorList>
            <consortium name="The Broad Institute Genomics Platform"/>
            <consortium name="The Broad Institute Genome Sequencing Center for Infectious Disease"/>
            <person name="Wu L."/>
            <person name="Ma J."/>
        </authorList>
    </citation>
    <scope>NUCLEOTIDE SEQUENCE [LARGE SCALE GENOMIC DNA]</scope>
    <source>
        <strain evidence="2">KACC 12507</strain>
    </source>
</reference>
<dbReference type="Proteomes" id="UP001595897">
    <property type="component" value="Unassembled WGS sequence"/>
</dbReference>
<gene>
    <name evidence="1" type="ORF">ACFO4O_09915</name>
</gene>
<comment type="caution">
    <text evidence="1">The sequence shown here is derived from an EMBL/GenBank/DDBJ whole genome shotgun (WGS) entry which is preliminary data.</text>
</comment>